<dbReference type="AlphaFoldDB" id="A0AA43XKC2"/>
<dbReference type="Pfam" id="PF13624">
    <property type="entry name" value="SurA_N_3"/>
    <property type="match status" value="1"/>
</dbReference>
<dbReference type="Gene3D" id="1.10.4030.10">
    <property type="entry name" value="Porin chaperone SurA, peptide-binding domain"/>
    <property type="match status" value="1"/>
</dbReference>
<keyword evidence="4" id="KW-0697">Rotamase</keyword>
<comment type="catalytic activity">
    <reaction evidence="1">
        <text>[protein]-peptidylproline (omega=180) = [protein]-peptidylproline (omega=0)</text>
        <dbReference type="Rhea" id="RHEA:16237"/>
        <dbReference type="Rhea" id="RHEA-COMP:10747"/>
        <dbReference type="Rhea" id="RHEA-COMP:10748"/>
        <dbReference type="ChEBI" id="CHEBI:83833"/>
        <dbReference type="ChEBI" id="CHEBI:83834"/>
        <dbReference type="EC" id="5.2.1.8"/>
    </reaction>
</comment>
<evidence type="ECO:0000256" key="1">
    <source>
        <dbReference type="ARBA" id="ARBA00000971"/>
    </source>
</evidence>
<keyword evidence="5" id="KW-0413">Isomerase</keyword>
<evidence type="ECO:0000256" key="3">
    <source>
        <dbReference type="ARBA" id="ARBA00022729"/>
    </source>
</evidence>
<feature type="signal peptide" evidence="6">
    <location>
        <begin position="1"/>
        <end position="24"/>
    </location>
</feature>
<dbReference type="PANTHER" id="PTHR47245">
    <property type="entry name" value="PEPTIDYLPROLYL ISOMERASE"/>
    <property type="match status" value="1"/>
</dbReference>
<dbReference type="PANTHER" id="PTHR47245:SF1">
    <property type="entry name" value="FOLDASE PROTEIN PRSA"/>
    <property type="match status" value="1"/>
</dbReference>
<accession>A0AA43XKC2</accession>
<feature type="chain" id="PRO_5041379608" description="peptidylprolyl isomerase" evidence="6">
    <location>
        <begin position="25"/>
        <end position="260"/>
    </location>
</feature>
<dbReference type="GO" id="GO:0003755">
    <property type="term" value="F:peptidyl-prolyl cis-trans isomerase activity"/>
    <property type="evidence" value="ECO:0007669"/>
    <property type="project" value="UniProtKB-KW"/>
</dbReference>
<reference evidence="7 8" key="1">
    <citation type="submission" date="2019-04" db="EMBL/GenBank/DDBJ databases">
        <title>Isachenkonia alkalipeptolytica gen. nov. sp. nov. a new anaerobic, alkiliphilic organothrophic bacterium capable to reduce synthesized ferrihydrite isolated from a soda lake.</title>
        <authorList>
            <person name="Toshchakov S.V."/>
            <person name="Zavarzina D.G."/>
            <person name="Zhilina T.N."/>
            <person name="Kostrikina N.A."/>
            <person name="Kublanov I.V."/>
        </authorList>
    </citation>
    <scope>NUCLEOTIDE SEQUENCE [LARGE SCALE GENOMIC DNA]</scope>
    <source>
        <strain evidence="7 8">Z-1701</strain>
    </source>
</reference>
<keyword evidence="8" id="KW-1185">Reference proteome</keyword>
<gene>
    <name evidence="7" type="ORF">ISALK_04830</name>
</gene>
<dbReference type="InterPro" id="IPR050245">
    <property type="entry name" value="PrsA_foldase"/>
</dbReference>
<comment type="caution">
    <text evidence="7">The sequence shown here is derived from an EMBL/GenBank/DDBJ whole genome shotgun (WGS) entry which is preliminary data.</text>
</comment>
<keyword evidence="3 6" id="KW-0732">Signal</keyword>
<dbReference type="PROSITE" id="PS51257">
    <property type="entry name" value="PROKAR_LIPOPROTEIN"/>
    <property type="match status" value="1"/>
</dbReference>
<name>A0AA43XKC2_9CLOT</name>
<dbReference type="SUPFAM" id="SSF109998">
    <property type="entry name" value="Triger factor/SurA peptide-binding domain-like"/>
    <property type="match status" value="1"/>
</dbReference>
<sequence length="260" mass="30101">MLKKKIITMLALALVGLFVLTACGDGEVENGDNGENDEGTAQSEDALGEMQQEEIDMDDFEESDVFLRVNDDEITFAEFEEEFERSKEMAETQYGMDFDDEDAAVMIPQLQQQAVESIITQHVMLQEAEDQDIEVTDEDVEENVEELKVQFDGEEGLEQAMEAEGLTDDSLREFLYENLMIENLMSRNLDLDNIEVTEEEKEAYYAQLQESWEEQGQEEVPYEDVEDQITEQLQQQQIQEKQMEYVEELMAEADIDRLYQ</sequence>
<evidence type="ECO:0000256" key="4">
    <source>
        <dbReference type="ARBA" id="ARBA00023110"/>
    </source>
</evidence>
<dbReference type="Proteomes" id="UP000449710">
    <property type="component" value="Unassembled WGS sequence"/>
</dbReference>
<dbReference type="EMBL" id="SUMG01000004">
    <property type="protein sequence ID" value="NBG87819.1"/>
    <property type="molecule type" value="Genomic_DNA"/>
</dbReference>
<dbReference type="EC" id="5.2.1.8" evidence="2"/>
<evidence type="ECO:0000256" key="6">
    <source>
        <dbReference type="SAM" id="SignalP"/>
    </source>
</evidence>
<proteinExistence type="predicted"/>
<evidence type="ECO:0000313" key="8">
    <source>
        <dbReference type="Proteomes" id="UP000449710"/>
    </source>
</evidence>
<evidence type="ECO:0000256" key="2">
    <source>
        <dbReference type="ARBA" id="ARBA00013194"/>
    </source>
</evidence>
<protein>
    <recommendedName>
        <fullName evidence="2">peptidylprolyl isomerase</fullName>
        <ecNumber evidence="2">5.2.1.8</ecNumber>
    </recommendedName>
</protein>
<dbReference type="InterPro" id="IPR027304">
    <property type="entry name" value="Trigger_fact/SurA_dom_sf"/>
</dbReference>
<evidence type="ECO:0000256" key="5">
    <source>
        <dbReference type="ARBA" id="ARBA00023235"/>
    </source>
</evidence>
<organism evidence="7 8">
    <name type="scientific">Isachenkonia alkalipeptolytica</name>
    <dbReference type="NCBI Taxonomy" id="2565777"/>
    <lineage>
        <taxon>Bacteria</taxon>
        <taxon>Bacillati</taxon>
        <taxon>Bacillota</taxon>
        <taxon>Clostridia</taxon>
        <taxon>Eubacteriales</taxon>
        <taxon>Clostridiaceae</taxon>
        <taxon>Isachenkonia</taxon>
    </lineage>
</organism>
<evidence type="ECO:0000313" key="7">
    <source>
        <dbReference type="EMBL" id="NBG87819.1"/>
    </source>
</evidence>